<dbReference type="EMBL" id="AWFH01000062">
    <property type="protein sequence ID" value="KCZ57957.1"/>
    <property type="molecule type" value="Genomic_DNA"/>
</dbReference>
<dbReference type="AlphaFoldDB" id="A0A059DX00"/>
<sequence>MGSMMTKMNPRIVEITERIRERSRDSRQAYLEMIRGRRPSDFARRRMSESSLAHASAGCAVIEKTQILGAGWPNIGIITAYNDMLSAHAPYQDYPEIIRNAAREVNAIAQVAGGVPAMCDGVTQGFTGMELSLFSRDVIAMASAIGLSHDVFDGAMHLGVCDKIVPGLVIAALRFGWIPSIFVPAGPMPSGLPNPEKQRVRQLFAEGKVGRDALLKAESESYHTQGTCTFYGTANSNQMLMEVMGFHLPGAAFANPGTPVREALTRAATQRIAMLHAQGDAYLPAGEMVDERSVVNAVVGLMATGGSTNHALHLPAMAAAAGIILTLEDFADISAVTPLLARVYPNGPADVNHFHAAGGMGFLVRELLAAGLMDGSAMGVAGPISEYGVEPYLNDGVLSWRLAPEESANTDILRPVSDPFSKDGGLRMMDGPIGLGVSKVSAVKPEHRVVEAPAIVFDSQEALKAAFDAGQLERDFIAIVRFQGPAANGMPELHTLTPPLAVLQDRGFKVALVTDGRMSGASGKVPSAIHVSPEGSRGGPIAKVRDGDVIVFDAERGVLDIKVDPVEFEARSADEYRPNDSGMGLGREMFTYFRELAGPAANGASHFKFSGRGD</sequence>
<dbReference type="InterPro" id="IPR004786">
    <property type="entry name" value="6-phosphgluc_deHydtase"/>
</dbReference>
<dbReference type="PATRIC" id="fig|1280948.3.peg.3248"/>
<evidence type="ECO:0000256" key="6">
    <source>
        <dbReference type="ARBA" id="ARBA00023064"/>
    </source>
</evidence>
<feature type="binding site" evidence="9">
    <location>
        <position position="161"/>
    </location>
    <ligand>
        <name>[4Fe-4S] cluster</name>
        <dbReference type="ChEBI" id="CHEBI:49883"/>
    </ligand>
</feature>
<dbReference type="PROSITE" id="PS00886">
    <property type="entry name" value="ILVD_EDD_1"/>
    <property type="match status" value="1"/>
</dbReference>
<dbReference type="GO" id="GO:0051539">
    <property type="term" value="F:4 iron, 4 sulfur cluster binding"/>
    <property type="evidence" value="ECO:0007669"/>
    <property type="project" value="UniProtKB-UniRule"/>
</dbReference>
<proteinExistence type="inferred from homology"/>
<dbReference type="GO" id="GO:0005829">
    <property type="term" value="C:cytosol"/>
    <property type="evidence" value="ECO:0007669"/>
    <property type="project" value="TreeGrafter"/>
</dbReference>
<dbReference type="InterPro" id="IPR056740">
    <property type="entry name" value="ILV_EDD_C"/>
</dbReference>
<keyword evidence="6 9" id="KW-0311">Gluconate utilization</keyword>
<dbReference type="InterPro" id="IPR000581">
    <property type="entry name" value="ILV_EDD_N"/>
</dbReference>
<dbReference type="PANTHER" id="PTHR43661:SF1">
    <property type="entry name" value="PHOSPHOGLUCONATE DEHYDRATASE"/>
    <property type="match status" value="1"/>
</dbReference>
<dbReference type="SUPFAM" id="SSF52016">
    <property type="entry name" value="LeuD/IlvD-like"/>
    <property type="match status" value="1"/>
</dbReference>
<keyword evidence="4 9" id="KW-0408">Iron</keyword>
<feature type="binding site" evidence="9">
    <location>
        <position position="228"/>
    </location>
    <ligand>
        <name>[4Fe-4S] cluster</name>
        <dbReference type="ChEBI" id="CHEBI:49883"/>
    </ligand>
</feature>
<evidence type="ECO:0000256" key="3">
    <source>
        <dbReference type="ARBA" id="ARBA00022723"/>
    </source>
</evidence>
<evidence type="ECO:0000313" key="14">
    <source>
        <dbReference type="Proteomes" id="UP000024547"/>
    </source>
</evidence>
<keyword evidence="14" id="KW-1185">Reference proteome</keyword>
<comment type="pathway">
    <text evidence="9">Carbohydrate metabolism; Entner-Doudoroff pathway.</text>
</comment>
<dbReference type="GO" id="GO:0009255">
    <property type="term" value="P:Entner-Doudoroff pathway through 6-phosphogluconate"/>
    <property type="evidence" value="ECO:0007669"/>
    <property type="project" value="UniProtKB-UniRule"/>
</dbReference>
<evidence type="ECO:0000256" key="1">
    <source>
        <dbReference type="ARBA" id="ARBA00006486"/>
    </source>
</evidence>
<protein>
    <recommendedName>
        <fullName evidence="9 10">Phosphogluconate dehydratase</fullName>
        <ecNumber evidence="9 10">4.2.1.12</ecNumber>
    </recommendedName>
</protein>
<dbReference type="PANTHER" id="PTHR43661">
    <property type="entry name" value="D-XYLONATE DEHYDRATASE"/>
    <property type="match status" value="1"/>
</dbReference>
<dbReference type="Pfam" id="PF00920">
    <property type="entry name" value="ILVD_EDD_N"/>
    <property type="match status" value="1"/>
</dbReference>
<evidence type="ECO:0000313" key="13">
    <source>
        <dbReference type="EMBL" id="KCZ57957.1"/>
    </source>
</evidence>
<evidence type="ECO:0000256" key="7">
    <source>
        <dbReference type="ARBA" id="ARBA00023239"/>
    </source>
</evidence>
<dbReference type="InterPro" id="IPR020558">
    <property type="entry name" value="DiOHA_6PGluconate_deHydtase_CS"/>
</dbReference>
<keyword evidence="5 9" id="KW-0411">Iron-sulfur</keyword>
<comment type="similarity">
    <text evidence="1 9">Belongs to the IlvD/Edd family.</text>
</comment>
<reference evidence="13 14" key="1">
    <citation type="journal article" date="2014" name="Antonie Van Leeuwenhoek">
        <title>Hyphomonas beringensis sp. nov. and Hyphomonas chukchiensis sp. nov., isolated from surface seawater of the Bering Sea and Chukchi Sea.</title>
        <authorList>
            <person name="Li C."/>
            <person name="Lai Q."/>
            <person name="Li G."/>
            <person name="Dong C."/>
            <person name="Wang J."/>
            <person name="Liao Y."/>
            <person name="Shao Z."/>
        </authorList>
    </citation>
    <scope>NUCLEOTIDE SEQUENCE [LARGE SCALE GENOMIC DNA]</scope>
    <source>
        <strain evidence="13 14">22II1-22F38</strain>
    </source>
</reference>
<keyword evidence="2 9" id="KW-0004">4Fe-4S</keyword>
<organism evidence="13 14">
    <name type="scientific">Hyphomonas atlantica</name>
    <dbReference type="NCBI Taxonomy" id="1280948"/>
    <lineage>
        <taxon>Bacteria</taxon>
        <taxon>Pseudomonadati</taxon>
        <taxon>Pseudomonadota</taxon>
        <taxon>Alphaproteobacteria</taxon>
        <taxon>Hyphomonadales</taxon>
        <taxon>Hyphomonadaceae</taxon>
        <taxon>Hyphomonas</taxon>
    </lineage>
</organism>
<comment type="catalytic activity">
    <reaction evidence="9">
        <text>6-phospho-D-gluconate = 2-dehydro-3-deoxy-6-phospho-D-gluconate + H2O</text>
        <dbReference type="Rhea" id="RHEA:17277"/>
        <dbReference type="ChEBI" id="CHEBI:15377"/>
        <dbReference type="ChEBI" id="CHEBI:57569"/>
        <dbReference type="ChEBI" id="CHEBI:58759"/>
        <dbReference type="EC" id="4.2.1.12"/>
    </reaction>
</comment>
<dbReference type="GO" id="GO:0004456">
    <property type="term" value="F:phosphogluconate dehydratase activity"/>
    <property type="evidence" value="ECO:0007669"/>
    <property type="project" value="UniProtKB-UniRule"/>
</dbReference>
<dbReference type="STRING" id="1280948.HY36_10630"/>
<dbReference type="SUPFAM" id="SSF143975">
    <property type="entry name" value="IlvD/EDD N-terminal domain-like"/>
    <property type="match status" value="1"/>
</dbReference>
<dbReference type="HAMAP" id="MF_02094">
    <property type="entry name" value="Edd"/>
    <property type="match status" value="1"/>
</dbReference>
<evidence type="ECO:0000256" key="10">
    <source>
        <dbReference type="NCBIfam" id="TIGR01196"/>
    </source>
</evidence>
<feature type="domain" description="Dihydroxy-acid/6-phosphogluconate dehydratase N-terminal" evidence="11">
    <location>
        <begin position="73"/>
        <end position="382"/>
    </location>
</feature>
<evidence type="ECO:0000256" key="9">
    <source>
        <dbReference type="HAMAP-Rule" id="MF_02094"/>
    </source>
</evidence>
<name>A0A059DX00_9PROT</name>
<keyword evidence="7 9" id="KW-0456">Lyase</keyword>
<evidence type="ECO:0000256" key="4">
    <source>
        <dbReference type="ARBA" id="ARBA00023004"/>
    </source>
</evidence>
<dbReference type="UniPathway" id="UPA00226"/>
<evidence type="ECO:0000256" key="2">
    <source>
        <dbReference type="ARBA" id="ARBA00022485"/>
    </source>
</evidence>
<gene>
    <name evidence="9" type="primary">edd</name>
    <name evidence="13" type="ORF">HY36_10630</name>
</gene>
<comment type="cofactor">
    <cofactor evidence="9">
        <name>[4Fe-4S] cluster</name>
        <dbReference type="ChEBI" id="CHEBI:49883"/>
    </cofactor>
    <text evidence="9">Binds 1 [4Fe-4S] cluster.</text>
</comment>
<dbReference type="InterPro" id="IPR042096">
    <property type="entry name" value="Dihydro-acid_dehy_C"/>
</dbReference>
<evidence type="ECO:0000259" key="12">
    <source>
        <dbReference type="Pfam" id="PF24877"/>
    </source>
</evidence>
<comment type="caution">
    <text evidence="13">The sequence shown here is derived from an EMBL/GenBank/DDBJ whole genome shotgun (WGS) entry which is preliminary data.</text>
</comment>
<accession>A0A059DX00</accession>
<dbReference type="PROSITE" id="PS00887">
    <property type="entry name" value="ILVD_EDD_2"/>
    <property type="match status" value="1"/>
</dbReference>
<dbReference type="InterPro" id="IPR037237">
    <property type="entry name" value="IlvD/EDD_N"/>
</dbReference>
<dbReference type="Pfam" id="PF24877">
    <property type="entry name" value="ILV_EDD_C"/>
    <property type="match status" value="1"/>
</dbReference>
<comment type="function">
    <text evidence="9">Catalyzes the dehydration of 6-phospho-D-gluconate to 2-dehydro-3-deoxy-6-phospho-D-gluconate.</text>
</comment>
<dbReference type="GO" id="GO:0019521">
    <property type="term" value="P:D-gluconate metabolic process"/>
    <property type="evidence" value="ECO:0007669"/>
    <property type="project" value="UniProtKB-KW"/>
</dbReference>
<evidence type="ECO:0000256" key="5">
    <source>
        <dbReference type="ARBA" id="ARBA00023014"/>
    </source>
</evidence>
<dbReference type="EC" id="4.2.1.12" evidence="9 10"/>
<dbReference type="NCBIfam" id="TIGR01196">
    <property type="entry name" value="edd"/>
    <property type="match status" value="1"/>
</dbReference>
<dbReference type="eggNOG" id="COG0129">
    <property type="taxonomic scope" value="Bacteria"/>
</dbReference>
<evidence type="ECO:0000259" key="11">
    <source>
        <dbReference type="Pfam" id="PF00920"/>
    </source>
</evidence>
<keyword evidence="8 9" id="KW-0119">Carbohydrate metabolism</keyword>
<keyword evidence="3 9" id="KW-0479">Metal-binding</keyword>
<dbReference type="GO" id="GO:0046872">
    <property type="term" value="F:metal ion binding"/>
    <property type="evidence" value="ECO:0007669"/>
    <property type="project" value="UniProtKB-KW"/>
</dbReference>
<evidence type="ECO:0000256" key="8">
    <source>
        <dbReference type="ARBA" id="ARBA00023277"/>
    </source>
</evidence>
<feature type="domain" description="Dihydroxy-acid/6-phosphogluconate dehydratase C-terminal" evidence="12">
    <location>
        <begin position="411"/>
        <end position="604"/>
    </location>
</feature>
<dbReference type="Gene3D" id="3.50.30.80">
    <property type="entry name" value="IlvD/EDD C-terminal domain-like"/>
    <property type="match status" value="1"/>
</dbReference>
<dbReference type="Proteomes" id="UP000024547">
    <property type="component" value="Unassembled WGS sequence"/>
</dbReference>